<protein>
    <recommendedName>
        <fullName evidence="3">SRPBCC family protein</fullName>
    </recommendedName>
</protein>
<dbReference type="RefSeq" id="WP_139949148.1">
    <property type="nucleotide sequence ID" value="NZ_CP040899.1"/>
</dbReference>
<keyword evidence="2" id="KW-1185">Reference proteome</keyword>
<gene>
    <name evidence="1" type="ORF">FE251_14750</name>
</gene>
<accession>A0ABX5VT76</accession>
<dbReference type="Proteomes" id="UP000313948">
    <property type="component" value="Chromosome"/>
</dbReference>
<dbReference type="EMBL" id="CP040899">
    <property type="protein sequence ID" value="QDB80489.1"/>
    <property type="molecule type" value="Genomic_DNA"/>
</dbReference>
<proteinExistence type="predicted"/>
<organism evidence="1 2">
    <name type="scientific">Georgenia wutianyii</name>
    <dbReference type="NCBI Taxonomy" id="2585135"/>
    <lineage>
        <taxon>Bacteria</taxon>
        <taxon>Bacillati</taxon>
        <taxon>Actinomycetota</taxon>
        <taxon>Actinomycetes</taxon>
        <taxon>Micrococcales</taxon>
        <taxon>Bogoriellaceae</taxon>
        <taxon>Georgenia</taxon>
    </lineage>
</organism>
<reference evidence="1 2" key="1">
    <citation type="submission" date="2019-05" db="EMBL/GenBank/DDBJ databases">
        <title>Georgenia *** sp. nov., and Georgenia *** sp. nov., isolated from the intestinal contents of plateau pika (Ochotona curzoniae) in the Qinghai-Tibet plateau of China.</title>
        <authorList>
            <person name="Tian Z."/>
        </authorList>
    </citation>
    <scope>NUCLEOTIDE SEQUENCE [LARGE SCALE GENOMIC DNA]</scope>
    <source>
        <strain evidence="1 2">Z294</strain>
    </source>
</reference>
<evidence type="ECO:0000313" key="1">
    <source>
        <dbReference type="EMBL" id="QDB80489.1"/>
    </source>
</evidence>
<evidence type="ECO:0008006" key="3">
    <source>
        <dbReference type="Google" id="ProtNLM"/>
    </source>
</evidence>
<evidence type="ECO:0000313" key="2">
    <source>
        <dbReference type="Proteomes" id="UP000313948"/>
    </source>
</evidence>
<name>A0ABX5VT76_9MICO</name>
<sequence>MNEPLLPLLLLAVLLVPTVLVARSAKRLGRGARRTERLALWAEPRGWRVRGAAPEMVGRWQVAPFTAVDKDVTDGLVGEYRGREATSLRLEAPAGEVHHVITLELRAALPVVQVMTDGVPAPELGAAGGAWLLERAPAGMSLRVERGVVLGWLPGEPLLTELDRYLEVLDDVAEHMERLAR</sequence>